<keyword evidence="13" id="KW-1185">Reference proteome</keyword>
<dbReference type="AlphaFoldDB" id="A0A2M8M190"/>
<dbReference type="EMBL" id="PGGW01000008">
    <property type="protein sequence ID" value="PJF01783.1"/>
    <property type="molecule type" value="Genomic_DNA"/>
</dbReference>
<dbReference type="InterPro" id="IPR048454">
    <property type="entry name" value="YetF_N"/>
</dbReference>
<feature type="domain" description="YetF C-terminal" evidence="9">
    <location>
        <begin position="87"/>
        <end position="156"/>
    </location>
</feature>
<dbReference type="GO" id="GO:0005886">
    <property type="term" value="C:plasma membrane"/>
    <property type="evidence" value="ECO:0007669"/>
    <property type="project" value="UniProtKB-SubCell"/>
</dbReference>
<sequence>MFFDSWYELLRVAVMTTCAYVALIVVVRLSGKRTLAKMNAFDLVVTVALGSTLATILLNRTVSLAEGVLALALLVALQFVSAWAAVRSRRFHRLIKAEPTLLLSDGRLLTGAMARQRVTASEVHQAIRSQGVGAIEDVAAVVLETDGKFSVLPRSQKGSGSSLREVRNPAGAEPDR</sequence>
<feature type="region of interest" description="Disordered" evidence="7">
    <location>
        <begin position="153"/>
        <end position="176"/>
    </location>
</feature>
<proteinExistence type="inferred from homology"/>
<dbReference type="InterPro" id="IPR023090">
    <property type="entry name" value="UPF0702_alpha/beta_dom_sf"/>
</dbReference>
<evidence type="ECO:0000313" key="12">
    <source>
        <dbReference type="EMBL" id="PJF01783.1"/>
    </source>
</evidence>
<protein>
    <submittedName>
        <fullName evidence="11">DUF421 domain-containing protein</fullName>
    </submittedName>
</protein>
<dbReference type="PANTHER" id="PTHR34582">
    <property type="entry name" value="UPF0702 TRANSMEMBRANE PROTEIN YCAP"/>
    <property type="match status" value="1"/>
</dbReference>
<name>A0A2M8M190_9ACTN</name>
<reference evidence="11 13" key="1">
    <citation type="submission" date="2017-11" db="EMBL/GenBank/DDBJ databases">
        <title>Streptomyces carmine sp. nov., a novel actinomycete isolated from Sophora alopecuroides in Xinjiang, China.</title>
        <authorList>
            <person name="Wang Y."/>
            <person name="Luo X."/>
            <person name="Wan C."/>
            <person name="Zhang L."/>
        </authorList>
    </citation>
    <scope>NUCLEOTIDE SEQUENCE [LARGE SCALE GENOMIC DNA]</scope>
    <source>
        <strain evidence="11 13">TRM SA0054</strain>
    </source>
</reference>
<evidence type="ECO:0000256" key="5">
    <source>
        <dbReference type="ARBA" id="ARBA00022989"/>
    </source>
</evidence>
<dbReference type="Gene3D" id="3.30.240.20">
    <property type="entry name" value="bsu07140 like domains"/>
    <property type="match status" value="1"/>
</dbReference>
<feature type="transmembrane region" description="Helical" evidence="8">
    <location>
        <begin position="64"/>
        <end position="86"/>
    </location>
</feature>
<gene>
    <name evidence="12" type="ORF">CUT44_01470</name>
    <name evidence="11" type="ORF">CUT44_09725</name>
</gene>
<evidence type="ECO:0000313" key="13">
    <source>
        <dbReference type="Proteomes" id="UP000230407"/>
    </source>
</evidence>
<evidence type="ECO:0000256" key="6">
    <source>
        <dbReference type="ARBA" id="ARBA00023136"/>
    </source>
</evidence>
<evidence type="ECO:0000256" key="8">
    <source>
        <dbReference type="SAM" id="Phobius"/>
    </source>
</evidence>
<keyword evidence="5 8" id="KW-1133">Transmembrane helix</keyword>
<comment type="similarity">
    <text evidence="2">Belongs to the UPF0702 family.</text>
</comment>
<evidence type="ECO:0000313" key="11">
    <source>
        <dbReference type="EMBL" id="PJE97956.1"/>
    </source>
</evidence>
<feature type="domain" description="YetF-like N-terminal transmembrane" evidence="10">
    <location>
        <begin position="15"/>
        <end position="81"/>
    </location>
</feature>
<dbReference type="Pfam" id="PF20730">
    <property type="entry name" value="YetF_N"/>
    <property type="match status" value="1"/>
</dbReference>
<keyword evidence="6 8" id="KW-0472">Membrane</keyword>
<evidence type="ECO:0000259" key="10">
    <source>
        <dbReference type="Pfam" id="PF20730"/>
    </source>
</evidence>
<feature type="transmembrane region" description="Helical" evidence="8">
    <location>
        <begin position="6"/>
        <end position="27"/>
    </location>
</feature>
<evidence type="ECO:0000256" key="3">
    <source>
        <dbReference type="ARBA" id="ARBA00022475"/>
    </source>
</evidence>
<evidence type="ECO:0000259" key="9">
    <source>
        <dbReference type="Pfam" id="PF04239"/>
    </source>
</evidence>
<keyword evidence="3" id="KW-1003">Cell membrane</keyword>
<dbReference type="Proteomes" id="UP000230407">
    <property type="component" value="Unassembled WGS sequence"/>
</dbReference>
<feature type="transmembrane region" description="Helical" evidence="8">
    <location>
        <begin position="39"/>
        <end position="58"/>
    </location>
</feature>
<dbReference type="RefSeq" id="WP_100200245.1">
    <property type="nucleotide sequence ID" value="NZ_PGGW01000008.1"/>
</dbReference>
<dbReference type="InterPro" id="IPR007353">
    <property type="entry name" value="DUF421"/>
</dbReference>
<dbReference type="PANTHER" id="PTHR34582:SF6">
    <property type="entry name" value="UPF0702 TRANSMEMBRANE PROTEIN YCAP"/>
    <property type="match status" value="1"/>
</dbReference>
<organism evidence="11 13">
    <name type="scientific">Streptomyces carminius</name>
    <dbReference type="NCBI Taxonomy" id="2665496"/>
    <lineage>
        <taxon>Bacteria</taxon>
        <taxon>Bacillati</taxon>
        <taxon>Actinomycetota</taxon>
        <taxon>Actinomycetes</taxon>
        <taxon>Kitasatosporales</taxon>
        <taxon>Streptomycetaceae</taxon>
        <taxon>Streptomyces</taxon>
    </lineage>
</organism>
<comment type="caution">
    <text evidence="11">The sequence shown here is derived from an EMBL/GenBank/DDBJ whole genome shotgun (WGS) entry which is preliminary data.</text>
</comment>
<dbReference type="Pfam" id="PF04239">
    <property type="entry name" value="DUF421"/>
    <property type="match status" value="1"/>
</dbReference>
<evidence type="ECO:0000256" key="4">
    <source>
        <dbReference type="ARBA" id="ARBA00022692"/>
    </source>
</evidence>
<evidence type="ECO:0000256" key="1">
    <source>
        <dbReference type="ARBA" id="ARBA00004651"/>
    </source>
</evidence>
<accession>A0A2M8M190</accession>
<keyword evidence="4 8" id="KW-0812">Transmembrane</keyword>
<evidence type="ECO:0000256" key="2">
    <source>
        <dbReference type="ARBA" id="ARBA00006448"/>
    </source>
</evidence>
<comment type="subcellular location">
    <subcellularLocation>
        <location evidence="1">Cell membrane</location>
        <topology evidence="1">Multi-pass membrane protein</topology>
    </subcellularLocation>
</comment>
<dbReference type="EMBL" id="PGGW01000038">
    <property type="protein sequence ID" value="PJE97956.1"/>
    <property type="molecule type" value="Genomic_DNA"/>
</dbReference>
<evidence type="ECO:0000256" key="7">
    <source>
        <dbReference type="SAM" id="MobiDB-lite"/>
    </source>
</evidence>